<dbReference type="InterPro" id="IPR014036">
    <property type="entry name" value="DeoR-like_C"/>
</dbReference>
<dbReference type="PROSITE" id="PS00894">
    <property type="entry name" value="HTH_DEOR_1"/>
    <property type="match status" value="1"/>
</dbReference>
<gene>
    <name evidence="5" type="ORF">C7B45_07175</name>
</gene>
<dbReference type="SMART" id="SM01134">
    <property type="entry name" value="DeoRC"/>
    <property type="match status" value="1"/>
</dbReference>
<dbReference type="PANTHER" id="PTHR30363:SF44">
    <property type="entry name" value="AGA OPERON TRANSCRIPTIONAL REPRESSOR-RELATED"/>
    <property type="match status" value="1"/>
</dbReference>
<dbReference type="Pfam" id="PF08220">
    <property type="entry name" value="HTH_DeoR"/>
    <property type="match status" value="1"/>
</dbReference>
<protein>
    <submittedName>
        <fullName evidence="5">DeoR/GlpR transcriptional regulator</fullName>
    </submittedName>
</protein>
<accession>A0A2T2WJH0</accession>
<proteinExistence type="predicted"/>
<sequence>MEYIESAVVDGTVEGRQQGIIDLLERHGAMSVTGLARRFHCSTATVRRDLVRIEESGVALERHHGSVSLVREDLGTQFEAQRIAHFQEKEAVARLIVDFVPDHATIGLNGGTTTTLVARAFAKARKPVRVVTNAINIAYELALASMDVVVVGGAVQLPHFESTGKVALRTLADLHLDLAVLGVEGVDPTFGFSTAREEEAAIAEVFRASADQVMAALDGSKLGEKALFRLLSWAEVNYIAIDEVGGEMLRQWPHVGLEIAGNQAQVWTVQWR</sequence>
<reference evidence="5 6" key="1">
    <citation type="journal article" date="2014" name="BMC Genomics">
        <title>Comparison of environmental and isolate Sulfobacillus genomes reveals diverse carbon, sulfur, nitrogen, and hydrogen metabolisms.</title>
        <authorList>
            <person name="Justice N.B."/>
            <person name="Norman A."/>
            <person name="Brown C.T."/>
            <person name="Singh A."/>
            <person name="Thomas B.C."/>
            <person name="Banfield J.F."/>
        </authorList>
    </citation>
    <scope>NUCLEOTIDE SEQUENCE [LARGE SCALE GENOMIC DNA]</scope>
    <source>
        <strain evidence="5">AMDSBA3</strain>
    </source>
</reference>
<evidence type="ECO:0000313" key="6">
    <source>
        <dbReference type="Proteomes" id="UP000241848"/>
    </source>
</evidence>
<dbReference type="InterPro" id="IPR050313">
    <property type="entry name" value="Carb_Metab_HTH_regulators"/>
</dbReference>
<dbReference type="GO" id="GO:0003700">
    <property type="term" value="F:DNA-binding transcription factor activity"/>
    <property type="evidence" value="ECO:0007669"/>
    <property type="project" value="InterPro"/>
</dbReference>
<keyword evidence="3" id="KW-0804">Transcription</keyword>
<dbReference type="Gene3D" id="1.10.10.10">
    <property type="entry name" value="Winged helix-like DNA-binding domain superfamily/Winged helix DNA-binding domain"/>
    <property type="match status" value="1"/>
</dbReference>
<dbReference type="Pfam" id="PF00455">
    <property type="entry name" value="DeoRC"/>
    <property type="match status" value="1"/>
</dbReference>
<keyword evidence="1" id="KW-0805">Transcription regulation</keyword>
<dbReference type="SUPFAM" id="SSF46785">
    <property type="entry name" value="Winged helix' DNA-binding domain"/>
    <property type="match status" value="1"/>
</dbReference>
<dbReference type="Proteomes" id="UP000241848">
    <property type="component" value="Unassembled WGS sequence"/>
</dbReference>
<feature type="domain" description="HTH deoR-type" evidence="4">
    <location>
        <begin position="13"/>
        <end position="69"/>
    </location>
</feature>
<dbReference type="SUPFAM" id="SSF100950">
    <property type="entry name" value="NagB/RpiA/CoA transferase-like"/>
    <property type="match status" value="1"/>
</dbReference>
<evidence type="ECO:0000313" key="5">
    <source>
        <dbReference type="EMBL" id="PSR22388.1"/>
    </source>
</evidence>
<comment type="caution">
    <text evidence="5">The sequence shown here is derived from an EMBL/GenBank/DDBJ whole genome shotgun (WGS) entry which is preliminary data.</text>
</comment>
<evidence type="ECO:0000256" key="3">
    <source>
        <dbReference type="ARBA" id="ARBA00023163"/>
    </source>
</evidence>
<dbReference type="InterPro" id="IPR018356">
    <property type="entry name" value="Tscrpt_reg_HTH_DeoR_CS"/>
</dbReference>
<dbReference type="PANTHER" id="PTHR30363">
    <property type="entry name" value="HTH-TYPE TRANSCRIPTIONAL REGULATOR SRLR-RELATED"/>
    <property type="match status" value="1"/>
</dbReference>
<evidence type="ECO:0000256" key="1">
    <source>
        <dbReference type="ARBA" id="ARBA00023015"/>
    </source>
</evidence>
<dbReference type="GO" id="GO:0003677">
    <property type="term" value="F:DNA binding"/>
    <property type="evidence" value="ECO:0007669"/>
    <property type="project" value="UniProtKB-KW"/>
</dbReference>
<dbReference type="InterPro" id="IPR001034">
    <property type="entry name" value="DeoR_HTH"/>
</dbReference>
<dbReference type="EMBL" id="PXYV01000018">
    <property type="protein sequence ID" value="PSR22388.1"/>
    <property type="molecule type" value="Genomic_DNA"/>
</dbReference>
<dbReference type="PROSITE" id="PS51000">
    <property type="entry name" value="HTH_DEOR_2"/>
    <property type="match status" value="1"/>
</dbReference>
<dbReference type="InterPro" id="IPR036390">
    <property type="entry name" value="WH_DNA-bd_sf"/>
</dbReference>
<organism evidence="5 6">
    <name type="scientific">Sulfobacillus acidophilus</name>
    <dbReference type="NCBI Taxonomy" id="53633"/>
    <lineage>
        <taxon>Bacteria</taxon>
        <taxon>Bacillati</taxon>
        <taxon>Bacillota</taxon>
        <taxon>Clostridia</taxon>
        <taxon>Eubacteriales</taxon>
        <taxon>Clostridiales Family XVII. Incertae Sedis</taxon>
        <taxon>Sulfobacillus</taxon>
    </lineage>
</organism>
<dbReference type="Gene3D" id="3.40.50.1360">
    <property type="match status" value="1"/>
</dbReference>
<dbReference type="InterPro" id="IPR037171">
    <property type="entry name" value="NagB/RpiA_transferase-like"/>
</dbReference>
<name>A0A2T2WJH0_9FIRM</name>
<dbReference type="InterPro" id="IPR036388">
    <property type="entry name" value="WH-like_DNA-bd_sf"/>
</dbReference>
<dbReference type="AlphaFoldDB" id="A0A2T2WJH0"/>
<evidence type="ECO:0000259" key="4">
    <source>
        <dbReference type="PROSITE" id="PS51000"/>
    </source>
</evidence>
<evidence type="ECO:0000256" key="2">
    <source>
        <dbReference type="ARBA" id="ARBA00023125"/>
    </source>
</evidence>
<dbReference type="SMART" id="SM00420">
    <property type="entry name" value="HTH_DEOR"/>
    <property type="match status" value="1"/>
</dbReference>
<keyword evidence="2" id="KW-0238">DNA-binding</keyword>